<evidence type="ECO:0000313" key="4">
    <source>
        <dbReference type="EMBL" id="MDL5031693.1"/>
    </source>
</evidence>
<dbReference type="NCBIfam" id="NF038402">
    <property type="entry name" value="TroA_like"/>
    <property type="match status" value="1"/>
</dbReference>
<dbReference type="InterPro" id="IPR050902">
    <property type="entry name" value="ABC_Transporter_SBP"/>
</dbReference>
<evidence type="ECO:0000256" key="1">
    <source>
        <dbReference type="ARBA" id="ARBA00022729"/>
    </source>
</evidence>
<dbReference type="Gene3D" id="3.40.50.1980">
    <property type="entry name" value="Nitrogenase molybdenum iron protein domain"/>
    <property type="match status" value="2"/>
</dbReference>
<dbReference type="InterPro" id="IPR054828">
    <property type="entry name" value="Vit_B12_bind_prot"/>
</dbReference>
<feature type="domain" description="Fe/B12 periplasmic-binding" evidence="3">
    <location>
        <begin position="49"/>
        <end position="299"/>
    </location>
</feature>
<feature type="signal peptide" evidence="2">
    <location>
        <begin position="1"/>
        <end position="28"/>
    </location>
</feature>
<dbReference type="PROSITE" id="PS50983">
    <property type="entry name" value="FE_B12_PBP"/>
    <property type="match status" value="1"/>
</dbReference>
<dbReference type="Pfam" id="PF01497">
    <property type="entry name" value="Peripla_BP_2"/>
    <property type="match status" value="1"/>
</dbReference>
<reference evidence="4 5" key="1">
    <citation type="submission" date="2023-06" db="EMBL/GenBank/DDBJ databases">
        <title>Pelomonas sp. APW6 16S ribosomal RNA gene genome sequencing and assembly.</title>
        <authorList>
            <person name="Woo H."/>
        </authorList>
    </citation>
    <scope>NUCLEOTIDE SEQUENCE [LARGE SCALE GENOMIC DNA]</scope>
    <source>
        <strain evidence="4 5">APW6</strain>
    </source>
</reference>
<dbReference type="RefSeq" id="WP_285981811.1">
    <property type="nucleotide sequence ID" value="NZ_JASVDS010000002.1"/>
</dbReference>
<name>A0ABT7LFR3_9BURK</name>
<evidence type="ECO:0000256" key="2">
    <source>
        <dbReference type="SAM" id="SignalP"/>
    </source>
</evidence>
<keyword evidence="1 2" id="KW-0732">Signal</keyword>
<keyword evidence="4" id="KW-0675">Receptor</keyword>
<dbReference type="Proteomes" id="UP001238603">
    <property type="component" value="Unassembled WGS sequence"/>
</dbReference>
<dbReference type="InterPro" id="IPR002491">
    <property type="entry name" value="ABC_transptr_periplasmic_BD"/>
</dbReference>
<gene>
    <name evidence="4" type="ORF">QRD43_07200</name>
</gene>
<keyword evidence="5" id="KW-1185">Reference proteome</keyword>
<dbReference type="PANTHER" id="PTHR30535">
    <property type="entry name" value="VITAMIN B12-BINDING PROTEIN"/>
    <property type="match status" value="1"/>
</dbReference>
<dbReference type="PANTHER" id="PTHR30535:SF34">
    <property type="entry name" value="MOLYBDATE-BINDING PROTEIN MOLA"/>
    <property type="match status" value="1"/>
</dbReference>
<dbReference type="SUPFAM" id="SSF53807">
    <property type="entry name" value="Helical backbone' metal receptor"/>
    <property type="match status" value="1"/>
</dbReference>
<evidence type="ECO:0000313" key="5">
    <source>
        <dbReference type="Proteomes" id="UP001238603"/>
    </source>
</evidence>
<sequence>MSTSMGKTRFLARLLSLLAVFCWQVAGAAPVQLKDDRGQSVTLPDVPRRIVSLLPSLTESICALGECARLVGVDRYSNFPASIQSLPKLGGMDDTSIESIVALRPDVVMVAISSRLTDRLEALGLRVIALEPKTHADVQRVLGKVAQVLGKPQAGTQVWQHIDEAIREAAASLPPAARQLNVYYEVDSAPYGAGTSSFIGETLTRLGAKNIIPAELGPFPKVNPEYVVRANPQVIMVGQRSAPGLPQRPGWNGIQAVRNQRICVWTPDESDVLVRPGPRMAEAAALMARCLRQAVAGPVPLPTTPFNAPPGGMR</sequence>
<proteinExistence type="predicted"/>
<accession>A0ABT7LFR3</accession>
<organism evidence="4 5">
    <name type="scientific">Roseateles subflavus</name>
    <dbReference type="NCBI Taxonomy" id="3053353"/>
    <lineage>
        <taxon>Bacteria</taxon>
        <taxon>Pseudomonadati</taxon>
        <taxon>Pseudomonadota</taxon>
        <taxon>Betaproteobacteria</taxon>
        <taxon>Burkholderiales</taxon>
        <taxon>Sphaerotilaceae</taxon>
        <taxon>Roseateles</taxon>
    </lineage>
</organism>
<evidence type="ECO:0000259" key="3">
    <source>
        <dbReference type="PROSITE" id="PS50983"/>
    </source>
</evidence>
<comment type="caution">
    <text evidence="4">The sequence shown here is derived from an EMBL/GenBank/DDBJ whole genome shotgun (WGS) entry which is preliminary data.</text>
</comment>
<feature type="chain" id="PRO_5045172590" evidence="2">
    <location>
        <begin position="29"/>
        <end position="314"/>
    </location>
</feature>
<protein>
    <submittedName>
        <fullName evidence="4">Helical backbone metal receptor</fullName>
    </submittedName>
</protein>
<dbReference type="EMBL" id="JASVDS010000002">
    <property type="protein sequence ID" value="MDL5031693.1"/>
    <property type="molecule type" value="Genomic_DNA"/>
</dbReference>